<dbReference type="OrthoDB" id="5125396at2"/>
<name>Z9JRH9_9MICO</name>
<keyword evidence="1" id="KW-0812">Transmembrane</keyword>
<evidence type="ECO:0000313" key="2">
    <source>
        <dbReference type="EMBL" id="EWS80985.1"/>
    </source>
</evidence>
<dbReference type="AlphaFoldDB" id="Z9JRH9"/>
<feature type="transmembrane region" description="Helical" evidence="1">
    <location>
        <begin position="37"/>
        <end position="57"/>
    </location>
</feature>
<organism evidence="2 3">
    <name type="scientific">Brachybacterium phenoliresistens</name>
    <dbReference type="NCBI Taxonomy" id="396014"/>
    <lineage>
        <taxon>Bacteria</taxon>
        <taxon>Bacillati</taxon>
        <taxon>Actinomycetota</taxon>
        <taxon>Actinomycetes</taxon>
        <taxon>Micrococcales</taxon>
        <taxon>Dermabacteraceae</taxon>
        <taxon>Brachybacterium</taxon>
    </lineage>
</organism>
<keyword evidence="1" id="KW-1133">Transmembrane helix</keyword>
<sequence length="216" mass="22213">MSTGREPLRLVRGALAATLATAVALLGHVLGGGDVPAWAGIALPWWLSITVCTVLAGSRFSVARLAMAVAASQGLFHLLFVVGTPSRGAAALSDAPGVHLHLGASLPVASQPAGSLGAEHLAHAAQLSGPMLLGHLAATAATVAVLHRGESVLLRALELATLVGAILARVLTPLRVPDLHLPARRRPSAPVSHLPRRRRALLRPLLRRGPPQLVGS</sequence>
<proteinExistence type="predicted"/>
<dbReference type="RefSeq" id="WP_038372729.1">
    <property type="nucleotide sequence ID" value="NZ_BAAAOW010000004.1"/>
</dbReference>
<dbReference type="HOGENOM" id="CLU_105771_0_0_11"/>
<feature type="transmembrane region" description="Helical" evidence="1">
    <location>
        <begin position="12"/>
        <end position="31"/>
    </location>
</feature>
<dbReference type="STRING" id="396014.BF93_01080"/>
<evidence type="ECO:0000256" key="1">
    <source>
        <dbReference type="SAM" id="Phobius"/>
    </source>
</evidence>
<keyword evidence="3" id="KW-1185">Reference proteome</keyword>
<gene>
    <name evidence="2" type="ORF">BF93_01080</name>
</gene>
<accession>Z9JRH9</accession>
<dbReference type="eggNOG" id="ENOG5033143">
    <property type="taxonomic scope" value="Bacteria"/>
</dbReference>
<dbReference type="PATRIC" id="fig|396014.3.peg.2255"/>
<protein>
    <submittedName>
        <fullName evidence="2">Uncharacterized protein</fullName>
    </submittedName>
</protein>
<dbReference type="EMBL" id="JDYK01000010">
    <property type="protein sequence ID" value="EWS80985.1"/>
    <property type="molecule type" value="Genomic_DNA"/>
</dbReference>
<reference evidence="2 3" key="1">
    <citation type="submission" date="2014-02" db="EMBL/GenBank/DDBJ databases">
        <title>Genome sequence of Brachybacterium phenoliresistens strain W13A50.</title>
        <authorList>
            <person name="Wang X."/>
        </authorList>
    </citation>
    <scope>NUCLEOTIDE SEQUENCE [LARGE SCALE GENOMIC DNA]</scope>
    <source>
        <strain evidence="2 3">W13A50</strain>
    </source>
</reference>
<keyword evidence="1" id="KW-0472">Membrane</keyword>
<comment type="caution">
    <text evidence="2">The sequence shown here is derived from an EMBL/GenBank/DDBJ whole genome shotgun (WGS) entry which is preliminary data.</text>
</comment>
<dbReference type="Proteomes" id="UP000023067">
    <property type="component" value="Unassembled WGS sequence"/>
</dbReference>
<evidence type="ECO:0000313" key="3">
    <source>
        <dbReference type="Proteomes" id="UP000023067"/>
    </source>
</evidence>